<name>A0A835FLA4_9POAL</name>
<dbReference type="InterPro" id="IPR009003">
    <property type="entry name" value="Peptidase_S1_PA"/>
</dbReference>
<reference evidence="2" key="1">
    <citation type="submission" date="2020-07" db="EMBL/GenBank/DDBJ databases">
        <title>Genome sequence and genetic diversity analysis of an under-domesticated orphan crop, white fonio (Digitaria exilis).</title>
        <authorList>
            <person name="Bennetzen J.L."/>
            <person name="Chen S."/>
            <person name="Ma X."/>
            <person name="Wang X."/>
            <person name="Yssel A.E.J."/>
            <person name="Chaluvadi S.R."/>
            <person name="Johnson M."/>
            <person name="Gangashetty P."/>
            <person name="Hamidou F."/>
            <person name="Sanogo M.D."/>
            <person name="Zwaenepoel A."/>
            <person name="Wallace J."/>
            <person name="Van De Peer Y."/>
            <person name="Van Deynze A."/>
        </authorList>
    </citation>
    <scope>NUCLEOTIDE SEQUENCE</scope>
    <source>
        <tissue evidence="2">Leaves</tissue>
    </source>
</reference>
<evidence type="ECO:0000313" key="3">
    <source>
        <dbReference type="Proteomes" id="UP000636709"/>
    </source>
</evidence>
<feature type="compositionally biased region" description="Low complexity" evidence="1">
    <location>
        <begin position="28"/>
        <end position="37"/>
    </location>
</feature>
<dbReference type="OrthoDB" id="621304at2759"/>
<gene>
    <name evidence="2" type="ORF">HU200_009132</name>
</gene>
<keyword evidence="3" id="KW-1185">Reference proteome</keyword>
<organism evidence="2 3">
    <name type="scientific">Digitaria exilis</name>
    <dbReference type="NCBI Taxonomy" id="1010633"/>
    <lineage>
        <taxon>Eukaryota</taxon>
        <taxon>Viridiplantae</taxon>
        <taxon>Streptophyta</taxon>
        <taxon>Embryophyta</taxon>
        <taxon>Tracheophyta</taxon>
        <taxon>Spermatophyta</taxon>
        <taxon>Magnoliopsida</taxon>
        <taxon>Liliopsida</taxon>
        <taxon>Poales</taxon>
        <taxon>Poaceae</taxon>
        <taxon>PACMAD clade</taxon>
        <taxon>Panicoideae</taxon>
        <taxon>Panicodae</taxon>
        <taxon>Paniceae</taxon>
        <taxon>Anthephorinae</taxon>
        <taxon>Digitaria</taxon>
    </lineage>
</organism>
<dbReference type="EMBL" id="JACEFO010000618">
    <property type="protein sequence ID" value="KAF8762607.1"/>
    <property type="molecule type" value="Genomic_DNA"/>
</dbReference>
<dbReference type="SUPFAM" id="SSF50494">
    <property type="entry name" value="Trypsin-like serine proteases"/>
    <property type="match status" value="1"/>
</dbReference>
<feature type="compositionally biased region" description="Basic and acidic residues" evidence="1">
    <location>
        <begin position="44"/>
        <end position="61"/>
    </location>
</feature>
<evidence type="ECO:0000313" key="2">
    <source>
        <dbReference type="EMBL" id="KAF8762607.1"/>
    </source>
</evidence>
<evidence type="ECO:0000256" key="1">
    <source>
        <dbReference type="SAM" id="MobiDB-lite"/>
    </source>
</evidence>
<accession>A0A835FLA4</accession>
<dbReference type="PANTHER" id="PTHR47389:SF5">
    <property type="entry name" value="OS09G0436700 PROTEIN"/>
    <property type="match status" value="1"/>
</dbReference>
<sequence length="340" mass="38496">MAPTGPQDERGEGSGSKKRRRRRRQRQRNPTEPLLTEPSPPSQDGKRNGSGDKKGERDRAPASDSALVEHASSGASSAVSSPLRWPLLCRTVVGEHSSGEKIYEPFIKLNPRLVDACEELKFKYHEKRSRQLKLVTLRHHVSRSCLTNQELLPTRDSATKTVLKAAKVIMGLSSYVDGRLLTRTTGFLIAWNAESKVGTLLTSAFLFRSKSSSVEEWMGADEYVPEAEVLVHLLDRHDTTVAAELIHYDRNYNLALLNVTMNLSAEVEVLSLRSELKFGQEVFVLGRDKDLYLSIDHGNVQYAGPHEYERRHFMFVNCALREVQFIDTRHYYFLLVTIIT</sequence>
<comment type="caution">
    <text evidence="2">The sequence shown here is derived from an EMBL/GenBank/DDBJ whole genome shotgun (WGS) entry which is preliminary data.</text>
</comment>
<protein>
    <submittedName>
        <fullName evidence="2">Uncharacterized protein</fullName>
    </submittedName>
</protein>
<proteinExistence type="predicted"/>
<dbReference type="Pfam" id="PF13365">
    <property type="entry name" value="Trypsin_2"/>
    <property type="match status" value="1"/>
</dbReference>
<feature type="compositionally biased region" description="Basic residues" evidence="1">
    <location>
        <begin position="16"/>
        <end position="27"/>
    </location>
</feature>
<dbReference type="Proteomes" id="UP000636709">
    <property type="component" value="Unassembled WGS sequence"/>
</dbReference>
<dbReference type="PANTHER" id="PTHR47389">
    <property type="entry name" value="OS09G0436400 PROTEIN"/>
    <property type="match status" value="1"/>
</dbReference>
<dbReference type="AlphaFoldDB" id="A0A835FLA4"/>
<feature type="region of interest" description="Disordered" evidence="1">
    <location>
        <begin position="1"/>
        <end position="79"/>
    </location>
</feature>